<gene>
    <name evidence="1" type="ORF">SAMN04488136_11167</name>
</gene>
<dbReference type="RefSeq" id="WP_093273438.1">
    <property type="nucleotide sequence ID" value="NZ_FNDD01000011.1"/>
</dbReference>
<sequence length="124" mass="13845">MLDTIWNLIQGFQIADNETNTKNVASVARSTSVSVKDLQRKMDTLVLANQAMWELLSAQLGVSESDLVKKMNEIDLRDGKLDGRMTPIRQAVTECTQCGKKIGRRNMMCYWCGARVEGVSPFSS</sequence>
<dbReference type="OrthoDB" id="6402077at2"/>
<proteinExistence type="predicted"/>
<organism evidence="1 2">
    <name type="scientific">Vibrio xiamenensis</name>
    <dbReference type="NCBI Taxonomy" id="861298"/>
    <lineage>
        <taxon>Bacteria</taxon>
        <taxon>Pseudomonadati</taxon>
        <taxon>Pseudomonadota</taxon>
        <taxon>Gammaproteobacteria</taxon>
        <taxon>Vibrionales</taxon>
        <taxon>Vibrionaceae</taxon>
        <taxon>Vibrio</taxon>
    </lineage>
</organism>
<protein>
    <submittedName>
        <fullName evidence="1">Uncharacterized protein</fullName>
    </submittedName>
</protein>
<dbReference type="Proteomes" id="UP000198854">
    <property type="component" value="Unassembled WGS sequence"/>
</dbReference>
<reference evidence="1 2" key="1">
    <citation type="submission" date="2016-10" db="EMBL/GenBank/DDBJ databases">
        <authorList>
            <person name="de Groot N.N."/>
        </authorList>
    </citation>
    <scope>NUCLEOTIDE SEQUENCE [LARGE SCALE GENOMIC DNA]</scope>
    <source>
        <strain evidence="1 2">CGMCC 1.10228</strain>
    </source>
</reference>
<accession>A0A1G8AQ28</accession>
<dbReference type="EMBL" id="FNDD01000011">
    <property type="protein sequence ID" value="SDH23088.1"/>
    <property type="molecule type" value="Genomic_DNA"/>
</dbReference>
<evidence type="ECO:0000313" key="2">
    <source>
        <dbReference type="Proteomes" id="UP000198854"/>
    </source>
</evidence>
<dbReference type="AlphaFoldDB" id="A0A1G8AQ28"/>
<name>A0A1G8AQ28_9VIBR</name>
<evidence type="ECO:0000313" key="1">
    <source>
        <dbReference type="EMBL" id="SDH23088.1"/>
    </source>
</evidence>
<keyword evidence="2" id="KW-1185">Reference proteome</keyword>